<dbReference type="KEGG" id="vg:8746370"/>
<organismHost>
    <name type="scientific">Acanthamoeba</name>
    <dbReference type="NCBI Taxonomy" id="5754"/>
</organismHost>
<evidence type="ECO:0000313" key="2">
    <source>
        <dbReference type="Proteomes" id="UP000029780"/>
    </source>
</evidence>
<dbReference type="GeneID" id="8746370"/>
<dbReference type="RefSeq" id="YP_003406876.1">
    <property type="nucleotide sequence ID" value="NC_013756.1"/>
</dbReference>
<name>D2XAD7_GBMV</name>
<keyword evidence="2" id="KW-1185">Reference proteome</keyword>
<protein>
    <recommendedName>
        <fullName evidence="3">MORN repeat-containing protein</fullName>
    </recommendedName>
</protein>
<dbReference type="EMBL" id="GU071086">
    <property type="protein sequence ID" value="ADB03914.1"/>
    <property type="molecule type" value="Genomic_DNA"/>
</dbReference>
<organism evidence="1 2">
    <name type="scientific">Marseillevirus marseillevirus</name>
    <name type="common">GBM</name>
    <dbReference type="NCBI Taxonomy" id="694581"/>
    <lineage>
        <taxon>Viruses</taxon>
        <taxon>Varidnaviria</taxon>
        <taxon>Bamfordvirae</taxon>
        <taxon>Nucleocytoviricota</taxon>
        <taxon>Megaviricetes</taxon>
        <taxon>Pimascovirales</taxon>
        <taxon>Pimascovirales incertae sedis</taxon>
        <taxon>Marseilleviridae</taxon>
        <taxon>Marseillevirus</taxon>
        <taxon>Marseillevirus massiliense</taxon>
    </lineage>
</organism>
<dbReference type="Proteomes" id="UP000029780">
    <property type="component" value="Segment"/>
</dbReference>
<proteinExistence type="predicted"/>
<reference evidence="1 2" key="1">
    <citation type="journal article" date="2009" name="Proc. Natl. Acad. Sci. U.S.A.">
        <title>Giant Marseillevirus highlights the role of amoebae as a melting pot in emergence of chimeric microorganisms.</title>
        <authorList>
            <person name="Boyer M."/>
            <person name="Yutin N."/>
            <person name="Pagnier I."/>
            <person name="Barrassi L."/>
            <person name="Fournous G."/>
            <person name="Espinosa L."/>
            <person name="Robert C."/>
            <person name="Azza S."/>
            <person name="Sun S."/>
            <person name="Rossmann M.G."/>
            <person name="Suzan-Monti M."/>
            <person name="La Scola B."/>
            <person name="Koonin E.V."/>
            <person name="Raoult D."/>
        </authorList>
    </citation>
    <scope>NUCLEOTIDE SEQUENCE [LARGE SCALE GENOMIC DNA]</scope>
    <source>
        <strain evidence="1 2">T19</strain>
    </source>
</reference>
<evidence type="ECO:0008006" key="3">
    <source>
        <dbReference type="Google" id="ProtNLM"/>
    </source>
</evidence>
<accession>D2XAD7</accession>
<dbReference type="OrthoDB" id="32655at10239"/>
<gene>
    <name evidence="1" type="ORF">MAR_ORF133</name>
</gene>
<sequence>MHDFLEKRELVSFSLNGDFLPRKKDFETTHQRGVEVLTVLPDGFAVESIEKYLSRSGSVTTRKKKYKNGKIHGKFFFLEISPEGDVEREIEGEFRNGKLHGRWSLSQKGRISTFCFVEEKCLEWIGHLGTVYGIVSHKKDSLHVFEKGEEKTFQCLFSDLEACYRETCSLGIGIPSRTYKNYSCITREFLPEYREETAHNFKGKEGFRKGRLELLRESLSVRCHRVEMTEEEMKKARYPIIISTFRPGE</sequence>
<evidence type="ECO:0000313" key="1">
    <source>
        <dbReference type="EMBL" id="ADB03914.1"/>
    </source>
</evidence>